<name>A0ABY7FG31_MYAAR</name>
<evidence type="ECO:0000256" key="9">
    <source>
        <dbReference type="RuleBase" id="RU000688"/>
    </source>
</evidence>
<keyword evidence="2" id="KW-1003">Cell membrane</keyword>
<evidence type="ECO:0000256" key="6">
    <source>
        <dbReference type="ARBA" id="ARBA00023136"/>
    </source>
</evidence>
<feature type="transmembrane region" description="Helical" evidence="11">
    <location>
        <begin position="296"/>
        <end position="315"/>
    </location>
</feature>
<dbReference type="PANTHER" id="PTHR24248">
    <property type="entry name" value="ADRENERGIC RECEPTOR-RELATED G-PROTEIN COUPLED RECEPTOR"/>
    <property type="match status" value="1"/>
</dbReference>
<dbReference type="PRINTS" id="PR00237">
    <property type="entry name" value="GPCRRHODOPSN"/>
</dbReference>
<proteinExistence type="inferred from homology"/>
<keyword evidence="4 11" id="KW-1133">Transmembrane helix</keyword>
<dbReference type="EMBL" id="CP111023">
    <property type="protein sequence ID" value="WAR21115.1"/>
    <property type="molecule type" value="Genomic_DNA"/>
</dbReference>
<evidence type="ECO:0000256" key="11">
    <source>
        <dbReference type="SAM" id="Phobius"/>
    </source>
</evidence>
<keyword evidence="6 11" id="KW-0472">Membrane</keyword>
<evidence type="ECO:0000256" key="7">
    <source>
        <dbReference type="ARBA" id="ARBA00023170"/>
    </source>
</evidence>
<evidence type="ECO:0000259" key="12">
    <source>
        <dbReference type="PROSITE" id="PS50262"/>
    </source>
</evidence>
<feature type="transmembrane region" description="Helical" evidence="11">
    <location>
        <begin position="102"/>
        <end position="124"/>
    </location>
</feature>
<feature type="compositionally biased region" description="Polar residues" evidence="10">
    <location>
        <begin position="185"/>
        <end position="202"/>
    </location>
</feature>
<comment type="subcellular location">
    <subcellularLocation>
        <location evidence="1">Cell membrane</location>
        <topology evidence="1">Multi-pass membrane protein</topology>
    </subcellularLocation>
</comment>
<keyword evidence="7 9" id="KW-0675">Receptor</keyword>
<evidence type="ECO:0000256" key="4">
    <source>
        <dbReference type="ARBA" id="ARBA00022989"/>
    </source>
</evidence>
<dbReference type="Pfam" id="PF00001">
    <property type="entry name" value="7tm_1"/>
    <property type="match status" value="2"/>
</dbReference>
<protein>
    <submittedName>
        <fullName evidence="13">5HT1B-like protein</fullName>
    </submittedName>
</protein>
<organism evidence="13 14">
    <name type="scientific">Mya arenaria</name>
    <name type="common">Soft-shell clam</name>
    <dbReference type="NCBI Taxonomy" id="6604"/>
    <lineage>
        <taxon>Eukaryota</taxon>
        <taxon>Metazoa</taxon>
        <taxon>Spiralia</taxon>
        <taxon>Lophotrochozoa</taxon>
        <taxon>Mollusca</taxon>
        <taxon>Bivalvia</taxon>
        <taxon>Autobranchia</taxon>
        <taxon>Heteroconchia</taxon>
        <taxon>Euheterodonta</taxon>
        <taxon>Imparidentia</taxon>
        <taxon>Neoheterodontei</taxon>
        <taxon>Myida</taxon>
        <taxon>Myoidea</taxon>
        <taxon>Myidae</taxon>
        <taxon>Mya</taxon>
    </lineage>
</organism>
<dbReference type="PROSITE" id="PS50262">
    <property type="entry name" value="G_PROTEIN_RECEP_F1_2"/>
    <property type="match status" value="1"/>
</dbReference>
<dbReference type="Gene3D" id="1.20.1070.10">
    <property type="entry name" value="Rhodopsin 7-helix transmembrane proteins"/>
    <property type="match status" value="2"/>
</dbReference>
<feature type="transmembrane region" description="Helical" evidence="11">
    <location>
        <begin position="257"/>
        <end position="281"/>
    </location>
</feature>
<feature type="compositionally biased region" description="Basic and acidic residues" evidence="10">
    <location>
        <begin position="166"/>
        <end position="178"/>
    </location>
</feature>
<keyword evidence="5 9" id="KW-0297">G-protein coupled receptor</keyword>
<gene>
    <name evidence="13" type="ORF">MAR_015089</name>
</gene>
<dbReference type="PANTHER" id="PTHR24248:SF185">
    <property type="entry name" value="DOPAMINE RECEPTOR 2"/>
    <property type="match status" value="1"/>
</dbReference>
<feature type="transmembrane region" description="Helical" evidence="11">
    <location>
        <begin position="21"/>
        <end position="42"/>
    </location>
</feature>
<evidence type="ECO:0000256" key="10">
    <source>
        <dbReference type="SAM" id="MobiDB-lite"/>
    </source>
</evidence>
<keyword evidence="14" id="KW-1185">Reference proteome</keyword>
<evidence type="ECO:0000313" key="13">
    <source>
        <dbReference type="EMBL" id="WAR21115.1"/>
    </source>
</evidence>
<dbReference type="Proteomes" id="UP001164746">
    <property type="component" value="Chromosome 12"/>
</dbReference>
<evidence type="ECO:0000256" key="3">
    <source>
        <dbReference type="ARBA" id="ARBA00022692"/>
    </source>
</evidence>
<sequence>MNQKTLSADMFKLHDKICNQILSVSLALADVTVGGIVMPFSIRYELNNQVWYYGIALCDLWHSFDALGSTASILNLCIISLDRYWAITDQIAYPNRMTSCRVSILITFVWLCPAGISFPAIAWWKAVAIVRLEIKEKWDQGVDIKPVIWYQRCDDITNTTRRSPAKSHETTSFRKQSESEEEDTSLASNAQTPVHSASHSITNHSDHNELHHHHHNHNQDEHSHNQRPMKFITKRLRQLALSKKLSKLANGQKAAKTLGIVVGVFIICWMPFFVVNVLLGICGASCVSKLDITMPVFTWFGYLNSGVNPIIYALSMRDFRRAFGRIIFVVAQSIDSRTDVEERRVETQTPRALW</sequence>
<comment type="similarity">
    <text evidence="9">Belongs to the G-protein coupled receptor 1 family.</text>
</comment>
<dbReference type="SUPFAM" id="SSF81321">
    <property type="entry name" value="Family A G protein-coupled receptor-like"/>
    <property type="match status" value="2"/>
</dbReference>
<accession>A0ABY7FG31</accession>
<feature type="non-terminal residue" evidence="13">
    <location>
        <position position="1"/>
    </location>
</feature>
<evidence type="ECO:0000256" key="5">
    <source>
        <dbReference type="ARBA" id="ARBA00023040"/>
    </source>
</evidence>
<evidence type="ECO:0000313" key="14">
    <source>
        <dbReference type="Proteomes" id="UP001164746"/>
    </source>
</evidence>
<evidence type="ECO:0000256" key="1">
    <source>
        <dbReference type="ARBA" id="ARBA00004651"/>
    </source>
</evidence>
<evidence type="ECO:0000256" key="8">
    <source>
        <dbReference type="ARBA" id="ARBA00023224"/>
    </source>
</evidence>
<reference evidence="13" key="1">
    <citation type="submission" date="2022-11" db="EMBL/GenBank/DDBJ databases">
        <title>Centuries of genome instability and evolution in soft-shell clam transmissible cancer (bioRxiv).</title>
        <authorList>
            <person name="Hart S.F.M."/>
            <person name="Yonemitsu M.A."/>
            <person name="Giersch R.M."/>
            <person name="Beal B.F."/>
            <person name="Arriagada G."/>
            <person name="Davis B.W."/>
            <person name="Ostrander E.A."/>
            <person name="Goff S.P."/>
            <person name="Metzger M.J."/>
        </authorList>
    </citation>
    <scope>NUCLEOTIDE SEQUENCE</scope>
    <source>
        <strain evidence="13">MELC-2E11</strain>
        <tissue evidence="13">Siphon/mantle</tissue>
    </source>
</reference>
<dbReference type="PROSITE" id="PS00237">
    <property type="entry name" value="G_PROTEIN_RECEP_F1_1"/>
    <property type="match status" value="1"/>
</dbReference>
<keyword evidence="3 9" id="KW-0812">Transmembrane</keyword>
<keyword evidence="8 9" id="KW-0807">Transducer</keyword>
<feature type="domain" description="G-protein coupled receptors family 1 profile" evidence="12">
    <location>
        <begin position="1"/>
        <end position="312"/>
    </location>
</feature>
<dbReference type="InterPro" id="IPR017452">
    <property type="entry name" value="GPCR_Rhodpsn_7TM"/>
</dbReference>
<dbReference type="InterPro" id="IPR000276">
    <property type="entry name" value="GPCR_Rhodpsn"/>
</dbReference>
<feature type="region of interest" description="Disordered" evidence="10">
    <location>
        <begin position="160"/>
        <end position="226"/>
    </location>
</feature>
<evidence type="ECO:0000256" key="2">
    <source>
        <dbReference type="ARBA" id="ARBA00022475"/>
    </source>
</evidence>